<sequence length="129" mass="13081">MRAWISVLLVLALAGCGGSDDAPTPEAGSTAASSTGVASQAAGTIDPLAITSFTCRKVAGGAWKVKGTVQNSGQKVRDYRLTVFIGQQTGPARTVDLDKVKAGSSVPFALDPIVAAPDGPCRMQAAVVH</sequence>
<dbReference type="EMBL" id="CP060587">
    <property type="protein sequence ID" value="QNL94142.1"/>
    <property type="molecule type" value="Genomic_DNA"/>
</dbReference>
<evidence type="ECO:0000313" key="2">
    <source>
        <dbReference type="EMBL" id="QNL94142.1"/>
    </source>
</evidence>
<dbReference type="Proteomes" id="UP000515871">
    <property type="component" value="Chromosome"/>
</dbReference>
<name>A0ABX6SSM9_9ACTN</name>
<dbReference type="PROSITE" id="PS51257">
    <property type="entry name" value="PROKAR_LIPOPROTEIN"/>
    <property type="match status" value="1"/>
</dbReference>
<protein>
    <submittedName>
        <fullName evidence="2">Uncharacterized protein</fullName>
    </submittedName>
</protein>
<feature type="signal peptide" evidence="1">
    <location>
        <begin position="1"/>
        <end position="22"/>
    </location>
</feature>
<evidence type="ECO:0000256" key="1">
    <source>
        <dbReference type="SAM" id="SignalP"/>
    </source>
</evidence>
<gene>
    <name evidence="2" type="ORF">H9L21_13805</name>
</gene>
<proteinExistence type="predicted"/>
<reference evidence="2 3" key="1">
    <citation type="submission" date="2020-08" db="EMBL/GenBank/DDBJ databases">
        <title>Novel species in genus Aeromicrobium.</title>
        <authorList>
            <person name="Zhang G."/>
        </authorList>
    </citation>
    <scope>NUCLEOTIDE SEQUENCE [LARGE SCALE GENOMIC DNA]</scope>
    <source>
        <strain evidence="3">zg-629</strain>
    </source>
</reference>
<dbReference type="RefSeq" id="WP_154596430.1">
    <property type="nucleotide sequence ID" value="NZ_CP060587.1"/>
</dbReference>
<organism evidence="2 3">
    <name type="scientific">Aeromicrobium senzhongii</name>
    <dbReference type="NCBI Taxonomy" id="2663859"/>
    <lineage>
        <taxon>Bacteria</taxon>
        <taxon>Bacillati</taxon>
        <taxon>Actinomycetota</taxon>
        <taxon>Actinomycetes</taxon>
        <taxon>Propionibacteriales</taxon>
        <taxon>Nocardioidaceae</taxon>
        <taxon>Aeromicrobium</taxon>
    </lineage>
</organism>
<evidence type="ECO:0000313" key="3">
    <source>
        <dbReference type="Proteomes" id="UP000515871"/>
    </source>
</evidence>
<keyword evidence="3" id="KW-1185">Reference proteome</keyword>
<feature type="chain" id="PRO_5045855399" evidence="1">
    <location>
        <begin position="23"/>
        <end position="129"/>
    </location>
</feature>
<keyword evidence="1" id="KW-0732">Signal</keyword>
<accession>A0ABX6SSM9</accession>